<dbReference type="EMBL" id="CP154795">
    <property type="protein sequence ID" value="XAN06544.1"/>
    <property type="molecule type" value="Genomic_DNA"/>
</dbReference>
<feature type="region of interest" description="Disordered" evidence="3">
    <location>
        <begin position="315"/>
        <end position="336"/>
    </location>
</feature>
<dbReference type="Pfam" id="PF05726">
    <property type="entry name" value="Pirin_C"/>
    <property type="match status" value="1"/>
</dbReference>
<dbReference type="PANTHER" id="PTHR13903:SF8">
    <property type="entry name" value="PIRIN"/>
    <property type="match status" value="1"/>
</dbReference>
<reference evidence="6 7" key="1">
    <citation type="submission" date="2024-04" db="EMBL/GenBank/DDBJ databases">
        <title>Isolation of an actinomycete strain from pig manure.</title>
        <authorList>
            <person name="Gong T."/>
            <person name="Yu Z."/>
            <person name="An M."/>
            <person name="Wei C."/>
            <person name="Yang W."/>
            <person name="Liu L."/>
        </authorList>
    </citation>
    <scope>NUCLEOTIDE SEQUENCE [LARGE SCALE GENOMIC DNA]</scope>
    <source>
        <strain evidence="6 7">ZF39</strain>
    </source>
</reference>
<evidence type="ECO:0000256" key="3">
    <source>
        <dbReference type="SAM" id="MobiDB-lite"/>
    </source>
</evidence>
<dbReference type="Proteomes" id="UP001442841">
    <property type="component" value="Chromosome"/>
</dbReference>
<dbReference type="InterPro" id="IPR003829">
    <property type="entry name" value="Pirin_N_dom"/>
</dbReference>
<name>A0ABZ3FP53_9ACTN</name>
<feature type="domain" description="Pirin C-terminal" evidence="5">
    <location>
        <begin position="205"/>
        <end position="305"/>
    </location>
</feature>
<dbReference type="InterPro" id="IPR008778">
    <property type="entry name" value="Pirin_C_dom"/>
</dbReference>
<evidence type="ECO:0000256" key="1">
    <source>
        <dbReference type="ARBA" id="ARBA00008416"/>
    </source>
</evidence>
<evidence type="ECO:0000256" key="2">
    <source>
        <dbReference type="RuleBase" id="RU003457"/>
    </source>
</evidence>
<dbReference type="InterPro" id="IPR011051">
    <property type="entry name" value="RmlC_Cupin_sf"/>
</dbReference>
<sequence length="336" mass="36155">MPAILQTFPLSGPWPGADPFLFTAHHLDHFPAGDERMAPRASLEGREIGQDFAGKDGWNMYHGSTVPGFPAHPHRGFETVTVVEEGLVDHTDSEGAEARYGRGDTQWLTAGGGVSHCEMFPLVHDDKPNPLHLFQIWLNLPPEDKGADAHFTILWAEETPVVEQTDDAGRTTRVKVVAGEFAGSTPPSPPPASWAARPDSHVAIWHAELEAGATLTLPVADASAVRTLYVYSGELTVDGQTVSETGVVVDPTQPLDVTAGEAGVHFLLLQGRPIGAPVVQHGPFVGNTKQDLIAAFTDYQNGVFGRWEHPVADPVHPRDSGRFARYPDGTIRTPAG</sequence>
<gene>
    <name evidence="6" type="ORF">AADG42_04200</name>
</gene>
<evidence type="ECO:0000259" key="4">
    <source>
        <dbReference type="Pfam" id="PF02678"/>
    </source>
</evidence>
<comment type="similarity">
    <text evidence="1 2">Belongs to the pirin family.</text>
</comment>
<evidence type="ECO:0000313" key="6">
    <source>
        <dbReference type="EMBL" id="XAN06544.1"/>
    </source>
</evidence>
<feature type="domain" description="Pirin N-terminal" evidence="4">
    <location>
        <begin position="62"/>
        <end position="138"/>
    </location>
</feature>
<evidence type="ECO:0000313" key="7">
    <source>
        <dbReference type="Proteomes" id="UP001442841"/>
    </source>
</evidence>
<dbReference type="Gene3D" id="2.60.120.10">
    <property type="entry name" value="Jelly Rolls"/>
    <property type="match status" value="2"/>
</dbReference>
<proteinExistence type="inferred from homology"/>
<dbReference type="InterPro" id="IPR012093">
    <property type="entry name" value="Pirin"/>
</dbReference>
<protein>
    <submittedName>
        <fullName evidence="6">Pirin-like C-terminal cupin domain-containing protein</fullName>
    </submittedName>
</protein>
<dbReference type="Pfam" id="PF02678">
    <property type="entry name" value="Pirin"/>
    <property type="match status" value="1"/>
</dbReference>
<dbReference type="PANTHER" id="PTHR13903">
    <property type="entry name" value="PIRIN-RELATED"/>
    <property type="match status" value="1"/>
</dbReference>
<organism evidence="6 7">
    <name type="scientific">Ammonicoccus fulvus</name>
    <dbReference type="NCBI Taxonomy" id="3138240"/>
    <lineage>
        <taxon>Bacteria</taxon>
        <taxon>Bacillati</taxon>
        <taxon>Actinomycetota</taxon>
        <taxon>Actinomycetes</taxon>
        <taxon>Propionibacteriales</taxon>
        <taxon>Propionibacteriaceae</taxon>
        <taxon>Ammonicoccus</taxon>
    </lineage>
</organism>
<dbReference type="SUPFAM" id="SSF51182">
    <property type="entry name" value="RmlC-like cupins"/>
    <property type="match status" value="1"/>
</dbReference>
<accession>A0ABZ3FP53</accession>
<dbReference type="InterPro" id="IPR014710">
    <property type="entry name" value="RmlC-like_jellyroll"/>
</dbReference>
<dbReference type="RefSeq" id="WP_425307974.1">
    <property type="nucleotide sequence ID" value="NZ_CP154795.1"/>
</dbReference>
<evidence type="ECO:0000259" key="5">
    <source>
        <dbReference type="Pfam" id="PF05726"/>
    </source>
</evidence>
<keyword evidence="7" id="KW-1185">Reference proteome</keyword>
<dbReference type="CDD" id="cd02247">
    <property type="entry name" value="cupin_pirin_C"/>
    <property type="match status" value="1"/>
</dbReference>